<evidence type="ECO:0000256" key="5">
    <source>
        <dbReference type="ARBA" id="ARBA00022737"/>
    </source>
</evidence>
<dbReference type="InterPro" id="IPR013858">
    <property type="entry name" value="Peptidase_M10B_C"/>
</dbReference>
<dbReference type="GO" id="GO:0005615">
    <property type="term" value="C:extracellular space"/>
    <property type="evidence" value="ECO:0007669"/>
    <property type="project" value="InterPro"/>
</dbReference>
<dbReference type="AlphaFoldDB" id="A0A0T5P9X7"/>
<organism evidence="7 9">
    <name type="scientific">Roseovarius indicus</name>
    <dbReference type="NCBI Taxonomy" id="540747"/>
    <lineage>
        <taxon>Bacteria</taxon>
        <taxon>Pseudomonadati</taxon>
        <taxon>Pseudomonadota</taxon>
        <taxon>Alphaproteobacteria</taxon>
        <taxon>Rhodobacterales</taxon>
        <taxon>Roseobacteraceae</taxon>
        <taxon>Roseovarius</taxon>
    </lineage>
</organism>
<dbReference type="PANTHER" id="PTHR38340:SF1">
    <property type="entry name" value="S-LAYER PROTEIN"/>
    <property type="match status" value="1"/>
</dbReference>
<keyword evidence="5" id="KW-0677">Repeat</keyword>
<protein>
    <submittedName>
        <fullName evidence="8">Serralysin</fullName>
        <ecNumber evidence="8">3.4.24.40</ecNumber>
    </submittedName>
</protein>
<dbReference type="OrthoDB" id="733404at2"/>
<dbReference type="CDD" id="cd04277">
    <property type="entry name" value="ZnMc_serralysin_like"/>
    <property type="match status" value="1"/>
</dbReference>
<evidence type="ECO:0000313" key="9">
    <source>
        <dbReference type="Proteomes" id="UP000051401"/>
    </source>
</evidence>
<dbReference type="PRINTS" id="PR00313">
    <property type="entry name" value="CABNDNGRPT"/>
</dbReference>
<dbReference type="Pfam" id="PF13583">
    <property type="entry name" value="Reprolysin_4"/>
    <property type="match status" value="1"/>
</dbReference>
<dbReference type="SUPFAM" id="SSF89260">
    <property type="entry name" value="Collagen-binding domain"/>
    <property type="match status" value="1"/>
</dbReference>
<evidence type="ECO:0000313" key="7">
    <source>
        <dbReference type="EMBL" id="KRS18038.1"/>
    </source>
</evidence>
<dbReference type="GO" id="GO:0006508">
    <property type="term" value="P:proteolysis"/>
    <property type="evidence" value="ECO:0007669"/>
    <property type="project" value="InterPro"/>
</dbReference>
<proteinExistence type="inferred from homology"/>
<dbReference type="EMBL" id="LAXI01000005">
    <property type="protein sequence ID" value="KRS18038.1"/>
    <property type="molecule type" value="Genomic_DNA"/>
</dbReference>
<dbReference type="Gene3D" id="3.40.390.10">
    <property type="entry name" value="Collagenase (Catalytic Domain)"/>
    <property type="match status" value="1"/>
</dbReference>
<dbReference type="InterPro" id="IPR007280">
    <property type="entry name" value="Peptidase_C_arc/bac"/>
</dbReference>
<reference evidence="8 10" key="2">
    <citation type="submission" date="2018-08" db="EMBL/GenBank/DDBJ databases">
        <title>Genetic Globetrotter - A new plasmid hitch-hiking vast phylogenetic and geographic distances.</title>
        <authorList>
            <person name="Vollmers J."/>
            <person name="Petersen J."/>
        </authorList>
    </citation>
    <scope>NUCLEOTIDE SEQUENCE [LARGE SCALE GENOMIC DNA]</scope>
    <source>
        <strain evidence="8 10">DSM 26383</strain>
    </source>
</reference>
<evidence type="ECO:0000256" key="1">
    <source>
        <dbReference type="ARBA" id="ARBA00001913"/>
    </source>
</evidence>
<keyword evidence="8" id="KW-0378">Hydrolase</keyword>
<dbReference type="RefSeq" id="WP_057816136.1">
    <property type="nucleotide sequence ID" value="NZ_CP031598.1"/>
</dbReference>
<reference evidence="7 9" key="1">
    <citation type="submission" date="2015-04" db="EMBL/GenBank/DDBJ databases">
        <title>The draft genome sequence of Roseovarius indicus B108T.</title>
        <authorList>
            <person name="Li G."/>
            <person name="Lai Q."/>
            <person name="Shao Z."/>
            <person name="Yan P."/>
        </authorList>
    </citation>
    <scope>NUCLEOTIDE SEQUENCE [LARGE SCALE GENOMIC DNA]</scope>
    <source>
        <strain evidence="7 9">B108</strain>
    </source>
</reference>
<evidence type="ECO:0000256" key="2">
    <source>
        <dbReference type="ARBA" id="ARBA00004613"/>
    </source>
</evidence>
<dbReference type="Proteomes" id="UP000051401">
    <property type="component" value="Unassembled WGS sequence"/>
</dbReference>
<dbReference type="EMBL" id="CP031598">
    <property type="protein sequence ID" value="QEW27135.1"/>
    <property type="molecule type" value="Genomic_DNA"/>
</dbReference>
<gene>
    <name evidence="8" type="ORF">RIdsm_02945</name>
    <name evidence="7" type="ORF">XM52_10850</name>
</gene>
<dbReference type="SMART" id="SM00235">
    <property type="entry name" value="ZnMc"/>
    <property type="match status" value="1"/>
</dbReference>
<dbReference type="Gene3D" id="2.60.120.380">
    <property type="match status" value="1"/>
</dbReference>
<dbReference type="Proteomes" id="UP000325785">
    <property type="component" value="Chromosome"/>
</dbReference>
<evidence type="ECO:0000256" key="3">
    <source>
        <dbReference type="ARBA" id="ARBA00009490"/>
    </source>
</evidence>
<comment type="subcellular location">
    <subcellularLocation>
        <location evidence="2">Secreted</location>
    </subcellularLocation>
</comment>
<dbReference type="InterPro" id="IPR001343">
    <property type="entry name" value="Hemolysn_Ca-bd"/>
</dbReference>
<comment type="cofactor">
    <cofactor evidence="1">
        <name>Ca(2+)</name>
        <dbReference type="ChEBI" id="CHEBI:29108"/>
    </cofactor>
</comment>
<keyword evidence="4" id="KW-0964">Secreted</keyword>
<accession>A0A0T5P9X7</accession>
<evidence type="ECO:0000313" key="8">
    <source>
        <dbReference type="EMBL" id="QEW27135.1"/>
    </source>
</evidence>
<dbReference type="GO" id="GO:0005509">
    <property type="term" value="F:calcium ion binding"/>
    <property type="evidence" value="ECO:0007669"/>
    <property type="project" value="InterPro"/>
</dbReference>
<dbReference type="InterPro" id="IPR024079">
    <property type="entry name" value="MetalloPept_cat_dom_sf"/>
</dbReference>
<dbReference type="SUPFAM" id="SSF55486">
    <property type="entry name" value="Metalloproteases ('zincins'), catalytic domain"/>
    <property type="match status" value="1"/>
</dbReference>
<dbReference type="InterPro" id="IPR006026">
    <property type="entry name" value="Peptidase_Metallo"/>
</dbReference>
<dbReference type="Gene3D" id="2.150.10.10">
    <property type="entry name" value="Serralysin-like metalloprotease, C-terminal"/>
    <property type="match status" value="4"/>
</dbReference>
<evidence type="ECO:0000256" key="4">
    <source>
        <dbReference type="ARBA" id="ARBA00022525"/>
    </source>
</evidence>
<dbReference type="PROSITE" id="PS00330">
    <property type="entry name" value="HEMOLYSIN_CALCIUM"/>
    <property type="match status" value="2"/>
</dbReference>
<dbReference type="KEGG" id="rid:RIdsm_02945"/>
<dbReference type="InterPro" id="IPR018511">
    <property type="entry name" value="Hemolysin-typ_Ca-bd_CS"/>
</dbReference>
<dbReference type="EC" id="3.4.24.40" evidence="8"/>
<dbReference type="Pfam" id="PF00353">
    <property type="entry name" value="HemolysinCabind"/>
    <property type="match status" value="4"/>
</dbReference>
<keyword evidence="9" id="KW-1185">Reference proteome</keyword>
<feature type="domain" description="Peptidase metallopeptidase" evidence="6">
    <location>
        <begin position="167"/>
        <end position="308"/>
    </location>
</feature>
<name>A0A0T5P9X7_9RHOB</name>
<dbReference type="Pfam" id="PF04151">
    <property type="entry name" value="PPC"/>
    <property type="match status" value="1"/>
</dbReference>
<dbReference type="GO" id="GO:0008270">
    <property type="term" value="F:zinc ion binding"/>
    <property type="evidence" value="ECO:0007669"/>
    <property type="project" value="InterPro"/>
</dbReference>
<dbReference type="STRING" id="540747.SAMN04488031_101400"/>
<dbReference type="Pfam" id="PF08548">
    <property type="entry name" value="Peptidase_M10_C"/>
    <property type="match status" value="1"/>
</dbReference>
<dbReference type="InterPro" id="IPR011049">
    <property type="entry name" value="Serralysin-like_metalloprot_C"/>
</dbReference>
<dbReference type="InterPro" id="IPR050557">
    <property type="entry name" value="RTX_toxin/Mannuronan_C5-epim"/>
</dbReference>
<dbReference type="InterPro" id="IPR034033">
    <property type="entry name" value="Serralysin-like"/>
</dbReference>
<comment type="similarity">
    <text evidence="3">Belongs to the peptidase M10B family.</text>
</comment>
<sequence length="693" mass="71074">MTVTREFQVAQADTAPEAANIIETSDAPAGTGTGYVMAVGDTFSGELSPSGDRDWVAIQLEAGQAYDIAVTGSPSGDGTLSDPYLRVYDSNGNLVAEDDDGGAGYESLARYTAPTSGTYYVSAGSYADGYSGTYQVAVTESAPVEEADLDTLAAYLTDGYWEETGRGRRSFDTSTDNVITVNITALTADGQQLARWALQAWEMVADIEFREVTGKADITFDDDEAGAFSTSIISGSRILSSEVNVSTNWLNTYGTTIDSYAYQTYVHEIGHALGLGHQGDYNGNAVYGQDETFANDSWQVSIMSYFSQTQNTTVNASYALLGTAMMADVVAIQDLYGAPGAGSPTAGDTVYGANGTLGGSLGAVFAAIAGAPVSASMISGDALAATIYDTGGTDKIDLTTSTANNRLDLRPGSFSDIGGLIGNLGIAPGTIIEDADGGSGNDSITGNAADNQILGMGGEDTLNGGGGDDMIKGGANDDTINGGPGNDYIYGQNGVDVVHGGDDSDTIIGNNGEDTLHGDDGNDSIKGGFNWDTVYGDAGNDTVLGQNGNDTVSGGAGNDTVMGNNGDDVLEGDAGDDLLDGGPGDDMMRGGADNDTLLAGTARDTLVGGAGDDVLTGGNAPDLFVFNPDSATGDDTITDFEDGYDMIRINGSAEFSDLTILPVGLDTLVSWDGGSVTLENTVGLIDEDDFVFG</sequence>
<dbReference type="GO" id="GO:0008237">
    <property type="term" value="F:metallopeptidase activity"/>
    <property type="evidence" value="ECO:0007669"/>
    <property type="project" value="InterPro"/>
</dbReference>
<dbReference type="PANTHER" id="PTHR38340">
    <property type="entry name" value="S-LAYER PROTEIN"/>
    <property type="match status" value="1"/>
</dbReference>
<dbReference type="SUPFAM" id="SSF51120">
    <property type="entry name" value="beta-Roll"/>
    <property type="match status" value="2"/>
</dbReference>
<dbReference type="PATRIC" id="fig|540747.5.peg.5095"/>
<evidence type="ECO:0000313" key="10">
    <source>
        <dbReference type="Proteomes" id="UP000325785"/>
    </source>
</evidence>
<evidence type="ECO:0000259" key="6">
    <source>
        <dbReference type="SMART" id="SM00235"/>
    </source>
</evidence>